<dbReference type="RefSeq" id="XP_001595896.1">
    <property type="nucleotide sequence ID" value="XM_001595846.1"/>
</dbReference>
<dbReference type="GO" id="GO:0003777">
    <property type="term" value="F:microtubule motor activity"/>
    <property type="evidence" value="ECO:0007669"/>
    <property type="project" value="InterPro"/>
</dbReference>
<evidence type="ECO:0000256" key="3">
    <source>
        <dbReference type="SAM" id="MobiDB-lite"/>
    </source>
</evidence>
<dbReference type="Gene3D" id="3.40.850.10">
    <property type="entry name" value="Kinesin motor domain"/>
    <property type="match status" value="1"/>
</dbReference>
<feature type="compositionally biased region" description="Polar residues" evidence="3">
    <location>
        <begin position="86"/>
        <end position="102"/>
    </location>
</feature>
<gene>
    <name evidence="5" type="ORF">sscle_09g071990</name>
</gene>
<keyword evidence="1" id="KW-0547">Nucleotide-binding</keyword>
<dbReference type="Proteomes" id="UP000177798">
    <property type="component" value="Chromosome 9"/>
</dbReference>
<feature type="region of interest" description="Disordered" evidence="3">
    <location>
        <begin position="706"/>
        <end position="755"/>
    </location>
</feature>
<name>A0A1D9QC16_SCLS1</name>
<evidence type="ECO:0000256" key="1">
    <source>
        <dbReference type="PROSITE-ProRule" id="PRU00283"/>
    </source>
</evidence>
<dbReference type="PANTHER" id="PTHR24115:SF1004">
    <property type="entry name" value="KINESIN-LIKE PROTEIN KIF15"/>
    <property type="match status" value="1"/>
</dbReference>
<reference evidence="6" key="1">
    <citation type="journal article" date="2017" name="Genome Biol. Evol.">
        <title>The complete genome sequence of the phytopathogenic fungus Sclerotinia sclerotiorum reveals insights into the genome architecture of broad host range pathogens.</title>
        <authorList>
            <person name="Derbyshire M."/>
            <person name="Denton-Giles M."/>
            <person name="Hegedus D."/>
            <person name="Seifbarghy S."/>
            <person name="Rollins J."/>
            <person name="van Kan J."/>
            <person name="Seidl M.F."/>
            <person name="Faino L."/>
            <person name="Mbengue M."/>
            <person name="Navaud O."/>
            <person name="Raffaele S."/>
            <person name="Hammond-Kosack K."/>
            <person name="Heard S."/>
            <person name="Oliver R."/>
        </authorList>
    </citation>
    <scope>NUCLEOTIDE SEQUENCE [LARGE SCALE GENOMIC DNA]</scope>
    <source>
        <strain evidence="6">ATCC 18683 / 1980 / Ss-1</strain>
    </source>
</reference>
<dbReference type="GO" id="GO:0005524">
    <property type="term" value="F:ATP binding"/>
    <property type="evidence" value="ECO:0007669"/>
    <property type="project" value="UniProtKB-UniRule"/>
</dbReference>
<dbReference type="Pfam" id="PF00225">
    <property type="entry name" value="Kinesin"/>
    <property type="match status" value="1"/>
</dbReference>
<comment type="similarity">
    <text evidence="1">Belongs to the TRAFAC class myosin-kinesin ATPase superfamily. Kinesin family.</text>
</comment>
<feature type="binding site" evidence="1">
    <location>
        <begin position="455"/>
        <end position="462"/>
    </location>
    <ligand>
        <name>ATP</name>
        <dbReference type="ChEBI" id="CHEBI:30616"/>
    </ligand>
</feature>
<dbReference type="SUPFAM" id="SSF52540">
    <property type="entry name" value="P-loop containing nucleoside triphosphate hydrolases"/>
    <property type="match status" value="1"/>
</dbReference>
<dbReference type="KEGG" id="ssl:SS1G_03986"/>
<feature type="compositionally biased region" description="Acidic residues" evidence="3">
    <location>
        <begin position="63"/>
        <end position="75"/>
    </location>
</feature>
<protein>
    <recommendedName>
        <fullName evidence="4">Kinesin motor domain-containing protein</fullName>
    </recommendedName>
</protein>
<proteinExistence type="inferred from homology"/>
<feature type="compositionally biased region" description="Basic and acidic residues" evidence="3">
    <location>
        <begin position="1"/>
        <end position="23"/>
    </location>
</feature>
<evidence type="ECO:0000259" key="4">
    <source>
        <dbReference type="PROSITE" id="PS50067"/>
    </source>
</evidence>
<dbReference type="EMBL" id="CP017822">
    <property type="protein sequence ID" value="APA12429.1"/>
    <property type="molecule type" value="Genomic_DNA"/>
</dbReference>
<dbReference type="PANTHER" id="PTHR24115">
    <property type="entry name" value="KINESIN-RELATED"/>
    <property type="match status" value="1"/>
</dbReference>
<feature type="compositionally biased region" description="Low complexity" evidence="3">
    <location>
        <begin position="722"/>
        <end position="740"/>
    </location>
</feature>
<accession>A0A1D9QC16</accession>
<feature type="coiled-coil region" evidence="2">
    <location>
        <begin position="280"/>
        <end position="378"/>
    </location>
</feature>
<dbReference type="GO" id="GO:0008017">
    <property type="term" value="F:microtubule binding"/>
    <property type="evidence" value="ECO:0007669"/>
    <property type="project" value="InterPro"/>
</dbReference>
<evidence type="ECO:0000313" key="6">
    <source>
        <dbReference type="Proteomes" id="UP000177798"/>
    </source>
</evidence>
<dbReference type="VEuPathDB" id="FungiDB:sscle_09g071990"/>
<dbReference type="GO" id="GO:0007018">
    <property type="term" value="P:microtubule-based movement"/>
    <property type="evidence" value="ECO:0007669"/>
    <property type="project" value="InterPro"/>
</dbReference>
<sequence length="755" mass="83537">MSSNLPEKKNFLQRASDIRRRQTDQSTTSGKLTNPAKKKQDMTEAGSISQGIEVISKTRSEAAEDDPEVEPNGEDDASKRSGEQMRLSSMLAQTEQQNNANDLGNIKKRVSKGSSKAIPMYRRLIRQAQAPPKPVNVSQEVTAAIEALSFKLRNQDEILRNLGEASDKHAADNNALRKIVDETRVKVRDSKAISMGQNLQLAQLQSELEINQAKFDVLQAYSNEQDVKLISKDEMVEKLQKENIKINRQLQESEAARVATPRMSPSLDAARIQSARLKDSAADKEEINILRSKISALEEELHEVEVQLKQESIKAIEMAEKHGDEIAKLIEEHDDLAIEKLFMENELKSEKESSTIQLEEMETLVKRLKLELIESKGSFRSWLRIRPPQGTLIKQPISIHGGDRVEVIDRFGKTRDFHFDRVFAPEANNASVFHDLSEILEAALQGYDITVLAYGQTGSGKTYTMSAMLDMALEQIFTQLGKSQGTGYSVKGRCIEVYEQKVYDLFKPVREPQKVSSECGGMWPAREQVLPVETVVLDNLESIQAMIKDVNKNRTSGRTEKNDTSSRSHMFLSFQIKASKAEPSGAITTTHSGITFIDLAGSESLKNVTGRQTQTQAINSELSALKSVLIAMGNNTARIPFRDTQLTRLLQDSFTGGKVLFIQAASLGELEESIHTMDFGGLVSKVTQKKPAKNVVTKFAATKGGLKETKMTSPTPATGASTRMAPRGAPPTRGAPATRGSHGPRGNTRDSGRDK</sequence>
<organism evidence="5 6">
    <name type="scientific">Sclerotinia sclerotiorum (strain ATCC 18683 / 1980 / Ss-1)</name>
    <name type="common">White mold</name>
    <name type="synonym">Whetzelinia sclerotiorum</name>
    <dbReference type="NCBI Taxonomy" id="665079"/>
    <lineage>
        <taxon>Eukaryota</taxon>
        <taxon>Fungi</taxon>
        <taxon>Dikarya</taxon>
        <taxon>Ascomycota</taxon>
        <taxon>Pezizomycotina</taxon>
        <taxon>Leotiomycetes</taxon>
        <taxon>Helotiales</taxon>
        <taxon>Sclerotiniaceae</taxon>
        <taxon>Sclerotinia</taxon>
    </lineage>
</organism>
<dbReference type="PRINTS" id="PR00380">
    <property type="entry name" value="KINESINHEAVY"/>
</dbReference>
<dbReference type="InterPro" id="IPR027640">
    <property type="entry name" value="Kinesin-like_fam"/>
</dbReference>
<keyword evidence="2" id="KW-0175">Coiled coil</keyword>
<dbReference type="AlphaFoldDB" id="A0A1D9QC16"/>
<feature type="domain" description="Kinesin motor" evidence="4">
    <location>
        <begin position="378"/>
        <end position="686"/>
    </location>
</feature>
<dbReference type="InterPro" id="IPR001752">
    <property type="entry name" value="Kinesin_motor_dom"/>
</dbReference>
<feature type="compositionally biased region" description="Polar residues" evidence="3">
    <location>
        <begin position="711"/>
        <end position="721"/>
    </location>
</feature>
<keyword evidence="1" id="KW-0505">Motor protein</keyword>
<evidence type="ECO:0000313" key="5">
    <source>
        <dbReference type="EMBL" id="APA12429.1"/>
    </source>
</evidence>
<keyword evidence="1" id="KW-0067">ATP-binding</keyword>
<dbReference type="SMART" id="SM00129">
    <property type="entry name" value="KISc"/>
    <property type="match status" value="1"/>
</dbReference>
<dbReference type="PROSITE" id="PS50067">
    <property type="entry name" value="KINESIN_MOTOR_2"/>
    <property type="match status" value="1"/>
</dbReference>
<evidence type="ECO:0000256" key="2">
    <source>
        <dbReference type="SAM" id="Coils"/>
    </source>
</evidence>
<dbReference type="OMA" id="INFIDDC"/>
<feature type="region of interest" description="Disordered" evidence="3">
    <location>
        <begin position="1"/>
        <end position="111"/>
    </location>
</feature>
<dbReference type="InterPro" id="IPR036961">
    <property type="entry name" value="Kinesin_motor_dom_sf"/>
</dbReference>
<dbReference type="InterPro" id="IPR027417">
    <property type="entry name" value="P-loop_NTPase"/>
</dbReference>
<dbReference type="OrthoDB" id="3176171at2759"/>